<evidence type="ECO:0000313" key="2">
    <source>
        <dbReference type="Proteomes" id="UP001016761"/>
    </source>
</evidence>
<name>A0ABX2LM65_9EURY</name>
<proteinExistence type="predicted"/>
<dbReference type="RefSeq" id="WP_174682458.1">
    <property type="nucleotide sequence ID" value="NZ_JABUQZ010000001.1"/>
</dbReference>
<dbReference type="EMBL" id="JABUQZ010000001">
    <property type="protein sequence ID" value="NUC74747.1"/>
    <property type="molecule type" value="Genomic_DNA"/>
</dbReference>
<sequence length="215" mass="25370">MKLKLPGAEDQRNEDIMRMIEAITADHDKLIRFTIEGSISKEITIDAMYAFESQGEDIYALYVPRSFRKRAYRSKQALHDTMLDGLEAEIIDMGDLEDEDRKRWYNDITAKQDPITSVYVFVKTTDDGRYKDHWKYYRGNSEEDIREHEDLPKPSADEKWVYYCLGNIAELRENAEKYSFDLRKHFNGAVPTDLLWLTDENELRELRETVSANHE</sequence>
<dbReference type="Proteomes" id="UP001016761">
    <property type="component" value="Unassembled WGS sequence"/>
</dbReference>
<keyword evidence="2" id="KW-1185">Reference proteome</keyword>
<protein>
    <submittedName>
        <fullName evidence="1">Uncharacterized protein</fullName>
    </submittedName>
</protein>
<comment type="caution">
    <text evidence="1">The sequence shown here is derived from an EMBL/GenBank/DDBJ whole genome shotgun (WGS) entry which is preliminary data.</text>
</comment>
<evidence type="ECO:0000313" key="1">
    <source>
        <dbReference type="EMBL" id="NUC74747.1"/>
    </source>
</evidence>
<reference evidence="1 2" key="1">
    <citation type="submission" date="2020-06" db="EMBL/GenBank/DDBJ databases">
        <title>Haloterrigena sp. nov., an extremely halophilic archaeon isolated from a saline sediment.</title>
        <authorList>
            <person name="Liu B.-B."/>
        </authorList>
    </citation>
    <scope>NUCLEOTIDE SEQUENCE [LARGE SCALE GENOMIC DNA]</scope>
    <source>
        <strain evidence="1 2">SYSU A558-1</strain>
    </source>
</reference>
<gene>
    <name evidence="1" type="ORF">HTZ84_21020</name>
</gene>
<organism evidence="1 2">
    <name type="scientific">Haloterrigena gelatinilytica</name>
    <dbReference type="NCBI Taxonomy" id="2741724"/>
    <lineage>
        <taxon>Archaea</taxon>
        <taxon>Methanobacteriati</taxon>
        <taxon>Methanobacteriota</taxon>
        <taxon>Stenosarchaea group</taxon>
        <taxon>Halobacteria</taxon>
        <taxon>Halobacteriales</taxon>
        <taxon>Natrialbaceae</taxon>
        <taxon>Haloterrigena</taxon>
    </lineage>
</organism>
<accession>A0ABX2LM65</accession>